<sequence length="494" mass="55494">MHRALLISDIILDIVQCCTITDHRGLDIADGESLARLARTCRFFQEPALDALWAELESIHPLIRCLPGDVWMRRGSTVFYKKYLSPRHWITFHKYASRIRVLKLPKPLSTTIQTLIALDDSPASAPLFPRLRHLEWFDTNAERLSYLRLFLAPSLVVLKADLRGLSESDPNVLSSLHTICPLIRTAVFTKVPESKEAVAAISQAVCGWRHLQILQCDRLNKAAWAHVLRTPGLTVGDFHLPPRIAEFARTAGVPSSSSDLFPSLSDLRLSSRNVNLATTLIEMMNHTPTTFQLIVEHTPSSQSIHALFNALSERVVQSPSQLLLTGPDGDDPPVITLEKMEPLLNFSSLRVLEMDSFCTFFFDDEALTEMALAWPNLETLWLYRKRWEVPSGITFQGLFSLVQLCPKLNRLALAFDATAMDSALPISYLNKVSNHAVKHLHVMDTHLDDPPVVALALLSLFAGLERVHYSDGELAELWDEVNVMLAEYRPTILA</sequence>
<accession>A0ACB8BHB8</accession>
<protein>
    <submittedName>
        <fullName evidence="1">Uncharacterized protein</fullName>
    </submittedName>
</protein>
<evidence type="ECO:0000313" key="2">
    <source>
        <dbReference type="Proteomes" id="UP000790709"/>
    </source>
</evidence>
<comment type="caution">
    <text evidence="1">The sequence shown here is derived from an EMBL/GenBank/DDBJ whole genome shotgun (WGS) entry which is preliminary data.</text>
</comment>
<dbReference type="EMBL" id="MU266408">
    <property type="protein sequence ID" value="KAH7925147.1"/>
    <property type="molecule type" value="Genomic_DNA"/>
</dbReference>
<name>A0ACB8BHB8_9AGAM</name>
<dbReference type="Proteomes" id="UP000790709">
    <property type="component" value="Unassembled WGS sequence"/>
</dbReference>
<organism evidence="1 2">
    <name type="scientific">Leucogyrophana mollusca</name>
    <dbReference type="NCBI Taxonomy" id="85980"/>
    <lineage>
        <taxon>Eukaryota</taxon>
        <taxon>Fungi</taxon>
        <taxon>Dikarya</taxon>
        <taxon>Basidiomycota</taxon>
        <taxon>Agaricomycotina</taxon>
        <taxon>Agaricomycetes</taxon>
        <taxon>Agaricomycetidae</taxon>
        <taxon>Boletales</taxon>
        <taxon>Boletales incertae sedis</taxon>
        <taxon>Leucogyrophana</taxon>
    </lineage>
</organism>
<reference evidence="1" key="1">
    <citation type="journal article" date="2021" name="New Phytol.">
        <title>Evolutionary innovations through gain and loss of genes in the ectomycorrhizal Boletales.</title>
        <authorList>
            <person name="Wu G."/>
            <person name="Miyauchi S."/>
            <person name="Morin E."/>
            <person name="Kuo A."/>
            <person name="Drula E."/>
            <person name="Varga T."/>
            <person name="Kohler A."/>
            <person name="Feng B."/>
            <person name="Cao Y."/>
            <person name="Lipzen A."/>
            <person name="Daum C."/>
            <person name="Hundley H."/>
            <person name="Pangilinan J."/>
            <person name="Johnson J."/>
            <person name="Barry K."/>
            <person name="LaButti K."/>
            <person name="Ng V."/>
            <person name="Ahrendt S."/>
            <person name="Min B."/>
            <person name="Choi I.G."/>
            <person name="Park H."/>
            <person name="Plett J.M."/>
            <person name="Magnuson J."/>
            <person name="Spatafora J.W."/>
            <person name="Nagy L.G."/>
            <person name="Henrissat B."/>
            <person name="Grigoriev I.V."/>
            <person name="Yang Z.L."/>
            <person name="Xu J."/>
            <person name="Martin F.M."/>
        </authorList>
    </citation>
    <scope>NUCLEOTIDE SEQUENCE</scope>
    <source>
        <strain evidence="1">KUC20120723A-06</strain>
    </source>
</reference>
<keyword evidence="2" id="KW-1185">Reference proteome</keyword>
<evidence type="ECO:0000313" key="1">
    <source>
        <dbReference type="EMBL" id="KAH7925147.1"/>
    </source>
</evidence>
<gene>
    <name evidence="1" type="ORF">BV22DRAFT_1129254</name>
</gene>
<proteinExistence type="predicted"/>